<comment type="similarity">
    <text evidence="1">Belongs to the C/M/P thioester hydrolase family.</text>
</comment>
<reference evidence="11" key="1">
    <citation type="submission" date="2010-01" db="EMBL/GenBank/DDBJ databases">
        <title>Genome fragments of uncultured bacteria from the North Pacific subtropical Gyre.</title>
        <authorList>
            <person name="Pham V.D."/>
            <person name="Delong E.F."/>
        </authorList>
    </citation>
    <scope>NUCLEOTIDE SEQUENCE</scope>
</reference>
<organism evidence="11">
    <name type="scientific">uncultured gamma proteobacterium HF0010_10D20</name>
    <dbReference type="NCBI Taxonomy" id="723561"/>
    <lineage>
        <taxon>Bacteria</taxon>
        <taxon>Pseudomonadati</taxon>
        <taxon>Pseudomonadota</taxon>
        <taxon>Gammaproteobacteria</taxon>
        <taxon>environmental samples</taxon>
    </lineage>
</organism>
<feature type="domain" description="Acyl-CoA thioesterase-like N-terminal HotDog" evidence="10">
    <location>
        <begin position="33"/>
        <end position="111"/>
    </location>
</feature>
<accession>E7C1N3</accession>
<dbReference type="NCBIfam" id="TIGR00189">
    <property type="entry name" value="tesB"/>
    <property type="match status" value="1"/>
</dbReference>
<evidence type="ECO:0000256" key="2">
    <source>
        <dbReference type="ARBA" id="ARBA00011881"/>
    </source>
</evidence>
<dbReference type="PANTHER" id="PTHR11066">
    <property type="entry name" value="ACYL-COA THIOESTERASE"/>
    <property type="match status" value="1"/>
</dbReference>
<evidence type="ECO:0000256" key="3">
    <source>
        <dbReference type="ARBA" id="ARBA00022801"/>
    </source>
</evidence>
<dbReference type="GO" id="GO:0009062">
    <property type="term" value="P:fatty acid catabolic process"/>
    <property type="evidence" value="ECO:0007669"/>
    <property type="project" value="TreeGrafter"/>
</dbReference>
<dbReference type="Pfam" id="PF13622">
    <property type="entry name" value="4HBT_3"/>
    <property type="match status" value="1"/>
</dbReference>
<feature type="domain" description="Acyl-CoA thioesterase 2 C-terminal" evidence="9">
    <location>
        <begin position="156"/>
        <end position="285"/>
    </location>
</feature>
<protein>
    <recommendedName>
        <fullName evidence="7">Acyl-CoA thioesterase 2</fullName>
        <ecNumber evidence="5">3.1.2.20</ecNumber>
    </recommendedName>
    <alternativeName>
        <fullName evidence="8">Thioesterase II</fullName>
    </alternativeName>
</protein>
<evidence type="ECO:0000256" key="6">
    <source>
        <dbReference type="ARBA" id="ARBA00050943"/>
    </source>
</evidence>
<dbReference type="AlphaFoldDB" id="E7C1N3"/>
<comment type="subunit">
    <text evidence="2">Homotetramer.</text>
</comment>
<dbReference type="InterPro" id="IPR025652">
    <property type="entry name" value="TesB_C"/>
</dbReference>
<sequence>MSSQKSLDDLVQTLNLEKLEENLYRGECEKTAWGRVFGGQVLGQALSAAYNTIEEERYAHSFHAYFLRPGRIDIPIVYQVVRIRDGGSFTTRTVDAIQNGEAIFNMSVSFQKDEGGFEHQFDMPDVPGPEDLKSERELRESMMDQIPEEYRDGFLREKAIELRTVEQFNPLNNEKKPPYKHTWMKANGNLPDDILVHQNILAYASDFGLLSTAQLPHGIGWGGMNRKVMAASIDHAMWFHRPFRADEWLLYVTDSPSASNAKGFNRGSVYTQDGVLVASAIQEGLMRKIDSDYSK</sequence>
<dbReference type="InterPro" id="IPR049449">
    <property type="entry name" value="TesB_ACOT8-like_N"/>
</dbReference>
<dbReference type="GO" id="GO:0006637">
    <property type="term" value="P:acyl-CoA metabolic process"/>
    <property type="evidence" value="ECO:0007669"/>
    <property type="project" value="InterPro"/>
</dbReference>
<dbReference type="CDD" id="cd03445">
    <property type="entry name" value="Thioesterase_II_repeat2"/>
    <property type="match status" value="1"/>
</dbReference>
<dbReference type="GO" id="GO:0005829">
    <property type="term" value="C:cytosol"/>
    <property type="evidence" value="ECO:0007669"/>
    <property type="project" value="TreeGrafter"/>
</dbReference>
<dbReference type="SUPFAM" id="SSF54637">
    <property type="entry name" value="Thioesterase/thiol ester dehydrase-isomerase"/>
    <property type="match status" value="2"/>
</dbReference>
<evidence type="ECO:0000256" key="7">
    <source>
        <dbReference type="ARBA" id="ARBA00071120"/>
    </source>
</evidence>
<evidence type="ECO:0000259" key="10">
    <source>
        <dbReference type="Pfam" id="PF13622"/>
    </source>
</evidence>
<keyword evidence="3" id="KW-0378">Hydrolase</keyword>
<dbReference type="InterPro" id="IPR003703">
    <property type="entry name" value="Acyl_CoA_thio"/>
</dbReference>
<dbReference type="EMBL" id="GU567951">
    <property type="protein sequence ID" value="ADI21357.1"/>
    <property type="molecule type" value="Genomic_DNA"/>
</dbReference>
<dbReference type="CDD" id="cd03444">
    <property type="entry name" value="Thioesterase_II_repeat1"/>
    <property type="match status" value="1"/>
</dbReference>
<dbReference type="EC" id="3.1.2.20" evidence="5"/>
<dbReference type="InterPro" id="IPR042171">
    <property type="entry name" value="Acyl-CoA_hotdog"/>
</dbReference>
<evidence type="ECO:0000256" key="4">
    <source>
        <dbReference type="ARBA" id="ARBA00023098"/>
    </source>
</evidence>
<evidence type="ECO:0000256" key="5">
    <source>
        <dbReference type="ARBA" id="ARBA00038894"/>
    </source>
</evidence>
<evidence type="ECO:0000313" key="11">
    <source>
        <dbReference type="EMBL" id="ADI21357.1"/>
    </source>
</evidence>
<dbReference type="FunFam" id="2.40.160.210:FF:000001">
    <property type="entry name" value="Acyl-CoA thioesterase II"/>
    <property type="match status" value="1"/>
</dbReference>
<keyword evidence="4" id="KW-0443">Lipid metabolism</keyword>
<dbReference type="PANTHER" id="PTHR11066:SF34">
    <property type="entry name" value="ACYL-COENZYME A THIOESTERASE 8"/>
    <property type="match status" value="1"/>
</dbReference>
<proteinExistence type="inferred from homology"/>
<dbReference type="GO" id="GO:0047617">
    <property type="term" value="F:fatty acyl-CoA hydrolase activity"/>
    <property type="evidence" value="ECO:0007669"/>
    <property type="project" value="UniProtKB-EC"/>
</dbReference>
<comment type="catalytic activity">
    <reaction evidence="6">
        <text>a fatty acyl-CoA + H2O = a fatty acid + CoA + H(+)</text>
        <dbReference type="Rhea" id="RHEA:16781"/>
        <dbReference type="ChEBI" id="CHEBI:15377"/>
        <dbReference type="ChEBI" id="CHEBI:15378"/>
        <dbReference type="ChEBI" id="CHEBI:28868"/>
        <dbReference type="ChEBI" id="CHEBI:57287"/>
        <dbReference type="ChEBI" id="CHEBI:77636"/>
        <dbReference type="EC" id="3.1.2.20"/>
    </reaction>
    <physiologicalReaction direction="left-to-right" evidence="6">
        <dbReference type="Rhea" id="RHEA:16782"/>
    </physiologicalReaction>
</comment>
<dbReference type="Gene3D" id="2.40.160.210">
    <property type="entry name" value="Acyl-CoA thioesterase, double hotdog domain"/>
    <property type="match status" value="1"/>
</dbReference>
<evidence type="ECO:0000256" key="1">
    <source>
        <dbReference type="ARBA" id="ARBA00006538"/>
    </source>
</evidence>
<dbReference type="Pfam" id="PF02551">
    <property type="entry name" value="Acyl_CoA_thio"/>
    <property type="match status" value="1"/>
</dbReference>
<dbReference type="InterPro" id="IPR029069">
    <property type="entry name" value="HotDog_dom_sf"/>
</dbReference>
<evidence type="ECO:0000256" key="8">
    <source>
        <dbReference type="ARBA" id="ARBA00079653"/>
    </source>
</evidence>
<evidence type="ECO:0000259" key="9">
    <source>
        <dbReference type="Pfam" id="PF02551"/>
    </source>
</evidence>
<name>E7C1N3_9GAMM</name>